<sequence>MGEEQKCHKAGGGHRLCANNCGFFGSSTTLDMCSKCYKDHCLKELQMKEAAHFVMDAAASVEAAEKRRQPTNGLSFPLSLPALSSLSLKRDDAPDTATEEPGETAAPCRPIRCGTCRKRVGLTGFTCRCGVTCCGAHRYPERHGCTFDYRAAGREEIARANPVVKAEKLDRI</sequence>
<evidence type="ECO:0000256" key="1">
    <source>
        <dbReference type="ARBA" id="ARBA00003732"/>
    </source>
</evidence>
<accession>A0A328CYF3</accession>
<dbReference type="Pfam" id="PF01428">
    <property type="entry name" value="zf-AN1"/>
    <property type="match status" value="1"/>
</dbReference>
<evidence type="ECO:0000259" key="7">
    <source>
        <dbReference type="PROSITE" id="PS51039"/>
    </source>
</evidence>
<evidence type="ECO:0000256" key="5">
    <source>
        <dbReference type="PROSITE-ProRule" id="PRU00449"/>
    </source>
</evidence>
<dbReference type="Gene3D" id="4.10.1110.10">
    <property type="entry name" value="AN1-like Zinc finger"/>
    <property type="match status" value="1"/>
</dbReference>
<dbReference type="Gene3D" id="1.20.5.4770">
    <property type="match status" value="1"/>
</dbReference>
<dbReference type="InterPro" id="IPR035896">
    <property type="entry name" value="AN1-like_Znf"/>
</dbReference>
<name>A0A328CYF3_9ASTE</name>
<evidence type="ECO:0000313" key="8">
    <source>
        <dbReference type="EMBL" id="RAL37069.1"/>
    </source>
</evidence>
<dbReference type="SUPFAM" id="SSF118310">
    <property type="entry name" value="AN1-like Zinc finger"/>
    <property type="match status" value="1"/>
</dbReference>
<dbReference type="SMART" id="SM00154">
    <property type="entry name" value="ZnF_AN1"/>
    <property type="match status" value="1"/>
</dbReference>
<evidence type="ECO:0000256" key="4">
    <source>
        <dbReference type="ARBA" id="ARBA00022833"/>
    </source>
</evidence>
<dbReference type="EMBL" id="NQVE01000217">
    <property type="protein sequence ID" value="RAL37069.1"/>
    <property type="molecule type" value="Genomic_DNA"/>
</dbReference>
<organism evidence="8 9">
    <name type="scientific">Cuscuta australis</name>
    <dbReference type="NCBI Taxonomy" id="267555"/>
    <lineage>
        <taxon>Eukaryota</taxon>
        <taxon>Viridiplantae</taxon>
        <taxon>Streptophyta</taxon>
        <taxon>Embryophyta</taxon>
        <taxon>Tracheophyta</taxon>
        <taxon>Spermatophyta</taxon>
        <taxon>Magnoliopsida</taxon>
        <taxon>eudicotyledons</taxon>
        <taxon>Gunneridae</taxon>
        <taxon>Pentapetalae</taxon>
        <taxon>asterids</taxon>
        <taxon>lamiids</taxon>
        <taxon>Solanales</taxon>
        <taxon>Convolvulaceae</taxon>
        <taxon>Cuscuteae</taxon>
        <taxon>Cuscuta</taxon>
        <taxon>Cuscuta subgen. Grammica</taxon>
        <taxon>Cuscuta sect. Cleistogrammica</taxon>
    </lineage>
</organism>
<keyword evidence="3 5" id="KW-0863">Zinc-finger</keyword>
<dbReference type="InterPro" id="IPR050652">
    <property type="entry name" value="AN1_A20_ZnFinger"/>
</dbReference>
<keyword evidence="4" id="KW-0862">Zinc</keyword>
<dbReference type="SMART" id="SM00259">
    <property type="entry name" value="ZnF_A20"/>
    <property type="match status" value="1"/>
</dbReference>
<dbReference type="InterPro" id="IPR002653">
    <property type="entry name" value="Znf_A20"/>
</dbReference>
<gene>
    <name evidence="8" type="ORF">DM860_003991</name>
</gene>
<dbReference type="InterPro" id="IPR000058">
    <property type="entry name" value="Znf_AN1"/>
</dbReference>
<dbReference type="GO" id="GO:0003677">
    <property type="term" value="F:DNA binding"/>
    <property type="evidence" value="ECO:0007669"/>
    <property type="project" value="InterPro"/>
</dbReference>
<proteinExistence type="predicted"/>
<dbReference type="Proteomes" id="UP000249390">
    <property type="component" value="Unassembled WGS sequence"/>
</dbReference>
<dbReference type="GO" id="GO:0008270">
    <property type="term" value="F:zinc ion binding"/>
    <property type="evidence" value="ECO:0007669"/>
    <property type="project" value="UniProtKB-KW"/>
</dbReference>
<dbReference type="PANTHER" id="PTHR10634:SF67">
    <property type="entry name" value="AN1-TYPE ZINC FINGER PROTEIN 3"/>
    <property type="match status" value="1"/>
</dbReference>
<dbReference type="PROSITE" id="PS51039">
    <property type="entry name" value="ZF_AN1"/>
    <property type="match status" value="1"/>
</dbReference>
<evidence type="ECO:0000313" key="9">
    <source>
        <dbReference type="Proteomes" id="UP000249390"/>
    </source>
</evidence>
<evidence type="ECO:0000256" key="3">
    <source>
        <dbReference type="ARBA" id="ARBA00022771"/>
    </source>
</evidence>
<dbReference type="PANTHER" id="PTHR10634">
    <property type="entry name" value="AN1-TYPE ZINC FINGER PROTEIN"/>
    <property type="match status" value="1"/>
</dbReference>
<feature type="domain" description="A20-type" evidence="6">
    <location>
        <begin position="11"/>
        <end position="45"/>
    </location>
</feature>
<comment type="caution">
    <text evidence="8">The sequence shown here is derived from an EMBL/GenBank/DDBJ whole genome shotgun (WGS) entry which is preliminary data.</text>
</comment>
<evidence type="ECO:0000256" key="2">
    <source>
        <dbReference type="ARBA" id="ARBA00022723"/>
    </source>
</evidence>
<dbReference type="PROSITE" id="PS51036">
    <property type="entry name" value="ZF_A20"/>
    <property type="match status" value="1"/>
</dbReference>
<dbReference type="FunFam" id="4.10.1110.10:FF:000001">
    <property type="entry name" value="Zinc finger AN1-type containing 6"/>
    <property type="match status" value="1"/>
</dbReference>
<evidence type="ECO:0000259" key="6">
    <source>
        <dbReference type="PROSITE" id="PS51036"/>
    </source>
</evidence>
<evidence type="ECO:0008006" key="10">
    <source>
        <dbReference type="Google" id="ProtNLM"/>
    </source>
</evidence>
<reference evidence="8 9" key="1">
    <citation type="submission" date="2018-06" db="EMBL/GenBank/DDBJ databases">
        <title>The Genome of Cuscuta australis (Dodder) Provides Insight into the Evolution of Plant Parasitism.</title>
        <authorList>
            <person name="Liu H."/>
        </authorList>
    </citation>
    <scope>NUCLEOTIDE SEQUENCE [LARGE SCALE GENOMIC DNA]</scope>
    <source>
        <strain evidence="9">cv. Yunnan</strain>
        <tissue evidence="8">Vines</tissue>
    </source>
</reference>
<protein>
    <recommendedName>
        <fullName evidence="10">AN1-type domain-containing protein</fullName>
    </recommendedName>
</protein>
<keyword evidence="2" id="KW-0479">Metal-binding</keyword>
<dbReference type="Pfam" id="PF01754">
    <property type="entry name" value="zf-A20"/>
    <property type="match status" value="1"/>
</dbReference>
<keyword evidence="9" id="KW-1185">Reference proteome</keyword>
<dbReference type="SUPFAM" id="SSF57716">
    <property type="entry name" value="Glucocorticoid receptor-like (DNA-binding domain)"/>
    <property type="match status" value="1"/>
</dbReference>
<dbReference type="AlphaFoldDB" id="A0A328CYF3"/>
<feature type="domain" description="AN1-type" evidence="7">
    <location>
        <begin position="107"/>
        <end position="153"/>
    </location>
</feature>
<comment type="function">
    <text evidence="1">May be involved in environmental stress response.</text>
</comment>